<dbReference type="InterPro" id="IPR023346">
    <property type="entry name" value="Lysozyme-like_dom_sf"/>
</dbReference>
<dbReference type="NCBIfam" id="TIGR02074">
    <property type="entry name" value="PBP_1a_fam"/>
    <property type="match status" value="1"/>
</dbReference>
<evidence type="ECO:0000256" key="20">
    <source>
        <dbReference type="ARBA" id="ARBA00023251"/>
    </source>
</evidence>
<evidence type="ECO:0000256" key="18">
    <source>
        <dbReference type="ARBA" id="ARBA00022989"/>
    </source>
</evidence>
<keyword evidence="14" id="KW-0378">Hydrolase</keyword>
<evidence type="ECO:0000256" key="23">
    <source>
        <dbReference type="ARBA" id="ARBA00034000"/>
    </source>
</evidence>
<evidence type="ECO:0000259" key="28">
    <source>
        <dbReference type="Pfam" id="PF00905"/>
    </source>
</evidence>
<evidence type="ECO:0000256" key="24">
    <source>
        <dbReference type="ARBA" id="ARBA00044770"/>
    </source>
</evidence>
<keyword evidence="19" id="KW-0472">Membrane</keyword>
<evidence type="ECO:0000313" key="32">
    <source>
        <dbReference type="Proteomes" id="UP000009374"/>
    </source>
</evidence>
<dbReference type="Pfam" id="PF00905">
    <property type="entry name" value="Transpeptidase"/>
    <property type="match status" value="1"/>
</dbReference>
<dbReference type="InterPro" id="IPR050396">
    <property type="entry name" value="Glycosyltr_51/Transpeptidase"/>
</dbReference>
<dbReference type="Pfam" id="PF00912">
    <property type="entry name" value="Transgly"/>
    <property type="match status" value="1"/>
</dbReference>
<dbReference type="InterPro" id="IPR001264">
    <property type="entry name" value="Glyco_trans_51"/>
</dbReference>
<dbReference type="GO" id="GO:0071555">
    <property type="term" value="P:cell wall organization"/>
    <property type="evidence" value="ECO:0007669"/>
    <property type="project" value="UniProtKB-KW"/>
</dbReference>
<evidence type="ECO:0000256" key="11">
    <source>
        <dbReference type="ARBA" id="ARBA00022676"/>
    </source>
</evidence>
<protein>
    <recommendedName>
        <fullName evidence="6">Penicillin-binding protein 1A</fullName>
        <ecNumber evidence="24">2.4.99.28</ecNumber>
        <ecNumber evidence="5">3.4.16.4</ecNumber>
    </recommendedName>
</protein>
<dbReference type="PANTHER" id="PTHR32282:SF27">
    <property type="entry name" value="PENICILLIN-BINDING PROTEIN 1A"/>
    <property type="match status" value="1"/>
</dbReference>
<evidence type="ECO:0000256" key="26">
    <source>
        <dbReference type="ARBA" id="ARBA00060592"/>
    </source>
</evidence>
<keyword evidence="32" id="KW-1185">Reference proteome</keyword>
<evidence type="ECO:0000256" key="16">
    <source>
        <dbReference type="ARBA" id="ARBA00022968"/>
    </source>
</evidence>
<dbReference type="InterPro" id="IPR001460">
    <property type="entry name" value="PCN-bd_Tpept"/>
</dbReference>
<dbReference type="SUPFAM" id="SSF53955">
    <property type="entry name" value="Lysozyme-like"/>
    <property type="match status" value="1"/>
</dbReference>
<keyword evidence="13" id="KW-0812">Transmembrane</keyword>
<keyword evidence="18" id="KW-1133">Transmembrane helix</keyword>
<proteinExistence type="inferred from homology"/>
<dbReference type="EMBL" id="GG693880">
    <property type="protein sequence ID" value="EES52142.1"/>
    <property type="molecule type" value="Genomic_DNA"/>
</dbReference>
<dbReference type="FunFam" id="1.10.3810.10:FF:000003">
    <property type="entry name" value="Penicillin-binding protein 1a"/>
    <property type="match status" value="1"/>
</dbReference>
<evidence type="ECO:0000256" key="27">
    <source>
        <dbReference type="SAM" id="MobiDB-lite"/>
    </source>
</evidence>
<feature type="region of interest" description="Disordered" evidence="27">
    <location>
        <begin position="759"/>
        <end position="786"/>
    </location>
</feature>
<keyword evidence="8" id="KW-0997">Cell inner membrane</keyword>
<comment type="pathway">
    <text evidence="26">Glycan biosynthesis.</text>
</comment>
<keyword evidence="11" id="KW-0328">Glycosyltransferase</keyword>
<evidence type="ECO:0000256" key="5">
    <source>
        <dbReference type="ARBA" id="ARBA00012448"/>
    </source>
</evidence>
<keyword evidence="7" id="KW-1003">Cell membrane</keyword>
<feature type="domain" description="Penicillin-binding protein OB-like" evidence="30">
    <location>
        <begin position="317"/>
        <end position="441"/>
    </location>
</feature>
<comment type="catalytic activity">
    <reaction evidence="25">
        <text>[GlcNAc-(1-&gt;4)-Mur2Ac(oyl-L-Ala-gamma-D-Glu-L-Lys-D-Ala-D-Ala)](n)-di-trans,octa-cis-undecaprenyl diphosphate + beta-D-GlcNAc-(1-&gt;4)-Mur2Ac(oyl-L-Ala-gamma-D-Glu-L-Lys-D-Ala-D-Ala)-di-trans,octa-cis-undecaprenyl diphosphate = [GlcNAc-(1-&gt;4)-Mur2Ac(oyl-L-Ala-gamma-D-Glu-L-Lys-D-Ala-D-Ala)](n+1)-di-trans,octa-cis-undecaprenyl diphosphate + di-trans,octa-cis-undecaprenyl diphosphate + H(+)</text>
        <dbReference type="Rhea" id="RHEA:23708"/>
        <dbReference type="Rhea" id="RHEA-COMP:9602"/>
        <dbReference type="Rhea" id="RHEA-COMP:9603"/>
        <dbReference type="ChEBI" id="CHEBI:15378"/>
        <dbReference type="ChEBI" id="CHEBI:58405"/>
        <dbReference type="ChEBI" id="CHEBI:60033"/>
        <dbReference type="ChEBI" id="CHEBI:78435"/>
        <dbReference type="EC" id="2.4.99.28"/>
    </reaction>
</comment>
<dbReference type="GO" id="GO:0046677">
    <property type="term" value="P:response to antibiotic"/>
    <property type="evidence" value="ECO:0007669"/>
    <property type="project" value="UniProtKB-KW"/>
</dbReference>
<keyword evidence="9" id="KW-0121">Carboxypeptidase</keyword>
<keyword evidence="17" id="KW-0573">Peptidoglycan synthesis</keyword>
<dbReference type="GO" id="GO:0008360">
    <property type="term" value="P:regulation of cell shape"/>
    <property type="evidence" value="ECO:0007669"/>
    <property type="project" value="UniProtKB-KW"/>
</dbReference>
<evidence type="ECO:0000256" key="2">
    <source>
        <dbReference type="ARBA" id="ARBA00004752"/>
    </source>
</evidence>
<evidence type="ECO:0000256" key="19">
    <source>
        <dbReference type="ARBA" id="ARBA00023136"/>
    </source>
</evidence>
<name>C6HZD1_9BACT</name>
<feature type="domain" description="Glycosyl transferase family 51" evidence="29">
    <location>
        <begin position="56"/>
        <end position="230"/>
    </location>
</feature>
<dbReference type="AlphaFoldDB" id="C6HZD1"/>
<evidence type="ECO:0000313" key="31">
    <source>
        <dbReference type="EMBL" id="EES52142.1"/>
    </source>
</evidence>
<evidence type="ECO:0000256" key="15">
    <source>
        <dbReference type="ARBA" id="ARBA00022960"/>
    </source>
</evidence>
<keyword evidence="12 31" id="KW-0808">Transferase</keyword>
<dbReference type="GO" id="GO:0006508">
    <property type="term" value="P:proteolysis"/>
    <property type="evidence" value="ECO:0007669"/>
    <property type="project" value="UniProtKB-KW"/>
</dbReference>
<dbReference type="GO" id="GO:0030288">
    <property type="term" value="C:outer membrane-bounded periplasmic space"/>
    <property type="evidence" value="ECO:0007669"/>
    <property type="project" value="TreeGrafter"/>
</dbReference>
<evidence type="ECO:0000256" key="4">
    <source>
        <dbReference type="ARBA" id="ARBA00007739"/>
    </source>
</evidence>
<evidence type="ECO:0000256" key="8">
    <source>
        <dbReference type="ARBA" id="ARBA00022519"/>
    </source>
</evidence>
<dbReference type="InterPro" id="IPR012338">
    <property type="entry name" value="Beta-lactam/transpept-like"/>
</dbReference>
<dbReference type="Gene3D" id="3.40.710.10">
    <property type="entry name" value="DD-peptidase/beta-lactamase superfamily"/>
    <property type="match status" value="2"/>
</dbReference>
<evidence type="ECO:0000256" key="1">
    <source>
        <dbReference type="ARBA" id="ARBA00004249"/>
    </source>
</evidence>
<comment type="catalytic activity">
    <reaction evidence="23">
        <text>Preferential cleavage: (Ac)2-L-Lys-D-Ala-|-D-Ala. Also transpeptidation of peptidyl-alanyl moieties that are N-acyl substituents of D-alanine.</text>
        <dbReference type="EC" id="3.4.16.4"/>
    </reaction>
</comment>
<keyword evidence="15" id="KW-0133">Cell shape</keyword>
<dbReference type="EC" id="3.4.16.4" evidence="5"/>
<evidence type="ECO:0000256" key="21">
    <source>
        <dbReference type="ARBA" id="ARBA00023268"/>
    </source>
</evidence>
<comment type="subcellular location">
    <subcellularLocation>
        <location evidence="1">Cell inner membrane</location>
        <topology evidence="1">Single-pass type II membrane protein</topology>
    </subcellularLocation>
</comment>
<accession>C6HZD1</accession>
<gene>
    <name evidence="31" type="ORF">UBAL3_94530108</name>
</gene>
<organism evidence="31 32">
    <name type="scientific">Leptospirillum ferrodiazotrophum</name>
    <dbReference type="NCBI Taxonomy" id="412449"/>
    <lineage>
        <taxon>Bacteria</taxon>
        <taxon>Pseudomonadati</taxon>
        <taxon>Nitrospirota</taxon>
        <taxon>Nitrospiria</taxon>
        <taxon>Nitrospirales</taxon>
        <taxon>Nitrospiraceae</taxon>
        <taxon>Leptospirillum</taxon>
    </lineage>
</organism>
<dbReference type="GO" id="GO:0009252">
    <property type="term" value="P:peptidoglycan biosynthetic process"/>
    <property type="evidence" value="ECO:0007669"/>
    <property type="project" value="UniProtKB-KW"/>
</dbReference>
<dbReference type="Proteomes" id="UP000009374">
    <property type="component" value="Unassembled WGS sequence"/>
</dbReference>
<dbReference type="Pfam" id="PF17092">
    <property type="entry name" value="PCB_OB"/>
    <property type="match status" value="1"/>
</dbReference>
<reference evidence="31 32" key="1">
    <citation type="journal article" date="2009" name="Appl. Environ. Microbiol.">
        <title>Community genomic and proteomic analyses of chemoautotrophic iron-oxidizing "Leptospirillum rubarum" (Group II) and "Leptospirillum ferrodiazotrophum" (Group III) bacteria in acid mine drainage biofilms.</title>
        <authorList>
            <person name="Goltsman D.S."/>
            <person name="Denef V.J."/>
            <person name="Singer S.W."/>
            <person name="VerBerkmoes N.C."/>
            <person name="Lefsrud M."/>
            <person name="Mueller R.S."/>
            <person name="Dick G.J."/>
            <person name="Sun C.L."/>
            <person name="Wheeler K.E."/>
            <person name="Zemla A."/>
            <person name="Baker B.J."/>
            <person name="Hauser L."/>
            <person name="Land M."/>
            <person name="Shah M.B."/>
            <person name="Thelen M.P."/>
            <person name="Hettich R.L."/>
            <person name="Banfield J.F."/>
        </authorList>
    </citation>
    <scope>NUCLEOTIDE SEQUENCE [LARGE SCALE GENOMIC DNA]</scope>
</reference>
<evidence type="ECO:0000256" key="13">
    <source>
        <dbReference type="ARBA" id="ARBA00022692"/>
    </source>
</evidence>
<evidence type="ECO:0000256" key="9">
    <source>
        <dbReference type="ARBA" id="ARBA00022645"/>
    </source>
</evidence>
<dbReference type="InterPro" id="IPR031376">
    <property type="entry name" value="PCB_OB"/>
</dbReference>
<dbReference type="GO" id="GO:0009002">
    <property type="term" value="F:serine-type D-Ala-D-Ala carboxypeptidase activity"/>
    <property type="evidence" value="ECO:0007669"/>
    <property type="project" value="UniProtKB-EC"/>
</dbReference>
<evidence type="ECO:0000256" key="14">
    <source>
        <dbReference type="ARBA" id="ARBA00022801"/>
    </source>
</evidence>
<evidence type="ECO:0000256" key="25">
    <source>
        <dbReference type="ARBA" id="ARBA00049902"/>
    </source>
</evidence>
<evidence type="ECO:0000256" key="22">
    <source>
        <dbReference type="ARBA" id="ARBA00023316"/>
    </source>
</evidence>
<evidence type="ECO:0000256" key="10">
    <source>
        <dbReference type="ARBA" id="ARBA00022670"/>
    </source>
</evidence>
<keyword evidence="10" id="KW-0645">Protease</keyword>
<evidence type="ECO:0000259" key="29">
    <source>
        <dbReference type="Pfam" id="PF00912"/>
    </source>
</evidence>
<dbReference type="SUPFAM" id="SSF56601">
    <property type="entry name" value="beta-lactamase/transpeptidase-like"/>
    <property type="match status" value="1"/>
</dbReference>
<comment type="similarity">
    <text evidence="3">In the C-terminal section; belongs to the transpeptidase family.</text>
</comment>
<dbReference type="InterPro" id="IPR036950">
    <property type="entry name" value="PBP_transglycosylase"/>
</dbReference>
<dbReference type="EC" id="2.4.99.28" evidence="24"/>
<dbReference type="GO" id="GO:0008658">
    <property type="term" value="F:penicillin binding"/>
    <property type="evidence" value="ECO:0007669"/>
    <property type="project" value="InterPro"/>
</dbReference>
<dbReference type="GO" id="GO:0008955">
    <property type="term" value="F:peptidoglycan glycosyltransferase activity"/>
    <property type="evidence" value="ECO:0007669"/>
    <property type="project" value="UniProtKB-EC"/>
</dbReference>
<feature type="domain" description="Penicillin-binding protein transpeptidase" evidence="28">
    <location>
        <begin position="443"/>
        <end position="709"/>
    </location>
</feature>
<dbReference type="GO" id="GO:0005886">
    <property type="term" value="C:plasma membrane"/>
    <property type="evidence" value="ECO:0007669"/>
    <property type="project" value="UniProtKB-SubCell"/>
</dbReference>
<evidence type="ECO:0000256" key="12">
    <source>
        <dbReference type="ARBA" id="ARBA00022679"/>
    </source>
</evidence>
<evidence type="ECO:0000259" key="30">
    <source>
        <dbReference type="Pfam" id="PF17092"/>
    </source>
</evidence>
<evidence type="ECO:0000256" key="6">
    <source>
        <dbReference type="ARBA" id="ARBA00018638"/>
    </source>
</evidence>
<evidence type="ECO:0000256" key="7">
    <source>
        <dbReference type="ARBA" id="ARBA00022475"/>
    </source>
</evidence>
<sequence length="786" mass="86861">MKKFLLYSLVILLILGGASGVAGYFAYKKIVAGIPSVDFLRHYVPFTTSHIYDRNGQKIGSFYKERREYLPLGRIPPLMVHAILAVEDEHFYEHGALAYGSIIRAALSDALAGYLREGASTITQQLARNIFLTHRKTFIRKIREALLSYRIEKVLTKDEILELYLNQIYLGEGAYGVAAAAHTYFGKDLADLTLPEAAMIAGMIRSPIEFSPLLHPEAAKRRQLVVLQRMVQVHYITPEEKAKAYAAPLEIVPPSHSASPSAYFLEYVRQKLEREMPAKKLFGGGLRIFTTLDLRIQLAANQALRKGLRAIDRRQGFRGAIRTLKPKDLVALRSRTIPVPSAHDLEEIVGKRIDATVLSVSPKEARLSVDEHLGRLTLDHAQWAKTILTRPEITRGRKVLNPFSLDRILKPGFVVRVHVLSSLHEKKGWVFDASLDQVPLVQGAVVALDPKTGGILAMAGGYSFARSKFNRAVQALRQPGSAFKVIDYGAALEKGYAPGSILNDSPLVFFDRIHHRVWRPKDFEAGFLGPVPMRKALAESINLATIRLVRRVGVGSVINFARRLGITTPLPHDLTLALGSATVKPIEMTGAYSVIANGGVREKIHSVDRVFDNRKTTIYRFTPAPMPVYDPADSYLMVSMMESVIREGTGRDALSLGVLLAGKTGTTNDFKDAWFIGFSPDLVVGVYTGMDDHRSMGRGEYGAKAALPIWIDVMRASLPFFPGNHVFKIPDDIVDVRIDPETGLRVPLTAQKFVVEEYKKGSEPPAESATGSPLPDAGLYNLDGAP</sequence>
<evidence type="ECO:0000256" key="3">
    <source>
        <dbReference type="ARBA" id="ARBA00007090"/>
    </source>
</evidence>
<dbReference type="PANTHER" id="PTHR32282">
    <property type="entry name" value="BINDING PROTEIN TRANSPEPTIDASE, PUTATIVE-RELATED"/>
    <property type="match status" value="1"/>
</dbReference>
<keyword evidence="20" id="KW-0046">Antibiotic resistance</keyword>
<comment type="pathway">
    <text evidence="2">Cell wall biogenesis; peptidoglycan biosynthesis.</text>
</comment>
<keyword evidence="16" id="KW-0735">Signal-anchor</keyword>
<keyword evidence="21" id="KW-0511">Multifunctional enzyme</keyword>
<comment type="similarity">
    <text evidence="4">In the N-terminal section; belongs to the glycosyltransferase 51 family.</text>
</comment>
<dbReference type="Gene3D" id="1.10.3810.10">
    <property type="entry name" value="Biosynthetic peptidoglycan transglycosylase-like"/>
    <property type="match status" value="1"/>
</dbReference>
<keyword evidence="22" id="KW-0961">Cell wall biogenesis/degradation</keyword>
<evidence type="ECO:0000256" key="17">
    <source>
        <dbReference type="ARBA" id="ARBA00022984"/>
    </source>
</evidence>